<dbReference type="FunFam" id="3.90.132.10:FF:000001">
    <property type="entry name" value="leishmanolysin-like peptidase isoform X2"/>
    <property type="match status" value="1"/>
</dbReference>
<evidence type="ECO:0000256" key="5">
    <source>
        <dbReference type="ARBA" id="ARBA00022833"/>
    </source>
</evidence>
<dbReference type="Gene3D" id="2.10.25.10">
    <property type="entry name" value="Laminin"/>
    <property type="match status" value="3"/>
</dbReference>
<evidence type="ECO:0000256" key="1">
    <source>
        <dbReference type="ARBA" id="ARBA00005860"/>
    </source>
</evidence>
<dbReference type="GO" id="GO:0005737">
    <property type="term" value="C:cytoplasm"/>
    <property type="evidence" value="ECO:0007669"/>
    <property type="project" value="TreeGrafter"/>
</dbReference>
<keyword evidence="5 8" id="KW-0862">Zinc</keyword>
<feature type="disulfide bond" evidence="9">
    <location>
        <begin position="1066"/>
        <end position="1075"/>
    </location>
</feature>
<keyword evidence="10" id="KW-0472">Membrane</keyword>
<dbReference type="Proteomes" id="UP001146120">
    <property type="component" value="Unassembled WGS sequence"/>
</dbReference>
<proteinExistence type="inferred from homology"/>
<keyword evidence="3 8" id="KW-0479">Metal-binding</keyword>
<evidence type="ECO:0000313" key="13">
    <source>
        <dbReference type="Proteomes" id="UP001146120"/>
    </source>
</evidence>
<feature type="binding site" evidence="8">
    <location>
        <position position="175"/>
    </location>
    <ligand>
        <name>Zn(2+)</name>
        <dbReference type="ChEBI" id="CHEBI:29105"/>
        <note>catalytic</note>
    </ligand>
</feature>
<keyword evidence="9" id="KW-1015">Disulfide bond</keyword>
<keyword evidence="4" id="KW-0378">Hydrolase</keyword>
<evidence type="ECO:0000313" key="12">
    <source>
        <dbReference type="EMBL" id="DAZ94498.1"/>
    </source>
</evidence>
<dbReference type="SMART" id="SM00181">
    <property type="entry name" value="EGF"/>
    <property type="match status" value="7"/>
</dbReference>
<gene>
    <name evidence="12" type="ORF">N0F65_011851</name>
</gene>
<dbReference type="PANTHER" id="PTHR10942">
    <property type="entry name" value="LEISHMANOLYSIN-LIKE PEPTIDASE"/>
    <property type="match status" value="1"/>
</dbReference>
<protein>
    <recommendedName>
        <fullName evidence="11">EGF-like domain-containing protein</fullName>
    </recommendedName>
</protein>
<comment type="cofactor">
    <cofactor evidence="8">
        <name>Zn(2+)</name>
        <dbReference type="ChEBI" id="CHEBI:29105"/>
    </cofactor>
    <text evidence="8">Binds 1 zinc ion per subunit.</text>
</comment>
<keyword evidence="10" id="KW-1133">Transmembrane helix</keyword>
<dbReference type="Gene3D" id="2.10.55.10">
    <property type="entry name" value="Leishmanolysin domain 3"/>
    <property type="match status" value="1"/>
</dbReference>
<dbReference type="Gene3D" id="3.90.132.10">
    <property type="entry name" value="Leishmanolysin , domain 2"/>
    <property type="match status" value="1"/>
</dbReference>
<evidence type="ECO:0000256" key="10">
    <source>
        <dbReference type="SAM" id="Phobius"/>
    </source>
</evidence>
<feature type="binding site" evidence="8">
    <location>
        <position position="257"/>
    </location>
    <ligand>
        <name>Zn(2+)</name>
        <dbReference type="ChEBI" id="CHEBI:29105"/>
        <note>catalytic</note>
    </ligand>
</feature>
<keyword evidence="2" id="KW-0645">Protease</keyword>
<feature type="active site" evidence="7">
    <location>
        <position position="176"/>
    </location>
</feature>
<dbReference type="GO" id="GO:0006508">
    <property type="term" value="P:proteolysis"/>
    <property type="evidence" value="ECO:0007669"/>
    <property type="project" value="UniProtKB-KW"/>
</dbReference>
<dbReference type="PANTHER" id="PTHR10942:SF0">
    <property type="entry name" value="LEISHMANOLYSIN-LIKE PEPTIDASE"/>
    <property type="match status" value="1"/>
</dbReference>
<comment type="similarity">
    <text evidence="1">Belongs to the peptidase M8 family.</text>
</comment>
<dbReference type="PRINTS" id="PR00011">
    <property type="entry name" value="EGFLAMININ"/>
</dbReference>
<evidence type="ECO:0000256" key="4">
    <source>
        <dbReference type="ARBA" id="ARBA00022801"/>
    </source>
</evidence>
<feature type="disulfide bond" evidence="9">
    <location>
        <begin position="1268"/>
        <end position="1277"/>
    </location>
</feature>
<dbReference type="GO" id="GO:0016020">
    <property type="term" value="C:membrane"/>
    <property type="evidence" value="ECO:0007669"/>
    <property type="project" value="InterPro"/>
</dbReference>
<feature type="domain" description="EGF-like" evidence="11">
    <location>
        <begin position="1241"/>
        <end position="1278"/>
    </location>
</feature>
<keyword evidence="9" id="KW-0245">EGF-like domain</keyword>
<feature type="disulfide bond" evidence="9">
    <location>
        <begin position="788"/>
        <end position="797"/>
    </location>
</feature>
<keyword evidence="10" id="KW-0812">Transmembrane</keyword>
<dbReference type="PROSITE" id="PS01186">
    <property type="entry name" value="EGF_2"/>
    <property type="match status" value="2"/>
</dbReference>
<evidence type="ECO:0000256" key="6">
    <source>
        <dbReference type="ARBA" id="ARBA00023049"/>
    </source>
</evidence>
<comment type="caution">
    <text evidence="9">Lacks conserved residue(s) required for the propagation of feature annotation.</text>
</comment>
<reference evidence="12" key="1">
    <citation type="submission" date="2022-11" db="EMBL/GenBank/DDBJ databases">
        <authorList>
            <person name="Morgan W.R."/>
            <person name="Tartar A."/>
        </authorList>
    </citation>
    <scope>NUCLEOTIDE SEQUENCE</scope>
    <source>
        <strain evidence="12">ARSEF 373</strain>
    </source>
</reference>
<dbReference type="InterPro" id="IPR001577">
    <property type="entry name" value="Peptidase_M8"/>
</dbReference>
<dbReference type="Pfam" id="PF01457">
    <property type="entry name" value="Peptidase_M8"/>
    <property type="match status" value="1"/>
</dbReference>
<name>A0AAV2YMG3_9STRA</name>
<evidence type="ECO:0000256" key="3">
    <source>
        <dbReference type="ARBA" id="ARBA00022723"/>
    </source>
</evidence>
<dbReference type="SUPFAM" id="SSF55486">
    <property type="entry name" value="Metalloproteases ('zincins'), catalytic domain"/>
    <property type="match status" value="1"/>
</dbReference>
<keyword evidence="13" id="KW-1185">Reference proteome</keyword>
<feature type="domain" description="EGF-like" evidence="11">
    <location>
        <begin position="472"/>
        <end position="507"/>
    </location>
</feature>
<dbReference type="GO" id="GO:0007155">
    <property type="term" value="P:cell adhesion"/>
    <property type="evidence" value="ECO:0007669"/>
    <property type="project" value="InterPro"/>
</dbReference>
<feature type="disulfide bond" evidence="9">
    <location>
        <begin position="497"/>
        <end position="506"/>
    </location>
</feature>
<dbReference type="GO" id="GO:0046872">
    <property type="term" value="F:metal ion binding"/>
    <property type="evidence" value="ECO:0007669"/>
    <property type="project" value="UniProtKB-KW"/>
</dbReference>
<accession>A0AAV2YMG3</accession>
<feature type="binding site" evidence="8">
    <location>
        <position position="179"/>
    </location>
    <ligand>
        <name>Zn(2+)</name>
        <dbReference type="ChEBI" id="CHEBI:29105"/>
        <note>catalytic</note>
    </ligand>
</feature>
<sequence>MASTSAASIQPIRIAFDLSKLNSDPGYMCMSEGDVVDVDGQSYTCSKSDVLTPEKKDFVVSVLLKAIHDHFASILSVQSVVGNLMVAGISCGRDESWACCKNSMPSSYRKDGVPDADYLLHVTARPTTGSTIAWALPCNTDQFGRPISGHANFGPGRIDPSTPTRRDEQIGTALHEMTHALVFSGNLFEDFRQTLNGAPWGYDNVVSQSTQLGITVSKIITPNVVKQVKQHFNCPNWVGAGAELENGDQGSASFSSHWEKRMFMNEYMTATSSYDPVYSAITLALFEDSGWYQVSYKSAQLLAWGYLEGCGMAQSRCSEWSDRYICKDDSQTACTADYTSKGYCNVAEYSSSIPSGFQYFQDPKFGGRDSYADYCPFYRAYSNGDCRGIGPLSTLMDTGDYMEETGPTSKCFMASLSKKYGSEDISSRCYKVTGCTSSNLQLQINGKQVLCPMEGGEITVPGLKGKLQCPVANKLCQMIQDQCNGQGILQPSGTCVCNPGYVGDDCSGLSCPLNSDGVECSGSDHGSCNTKNGQCQCTSAYTGLTCSELVCPMATGKNHYECSGHGTCDGAFGTCTCVSGYSGKACQCVPGCTDTSCGDHGKCDCLNGGCACDAGYSGVACATNAAPTVVELFEGSDPVVDTVGNKEYKFYKILLNTSSYDVTFAIRFDNANGTGVDADIYGSFDDHYPTSLSSKSTSFSSTFDRSDIDAITLCGTLGRFPRGLNDTFHYCAGPTSPYVLQTPGYFYLSVFGYSGGKFTLTVEADKCRNVTCSNHGGCGVNYPGVCTCDRYWSGDNCAVPKCGPDCLDLGTCTGGVDQLLDSASAFASGSLAAVTTGLTNIAASSLTANMRPLRNTSECYGNGECRVGLDANGVEVPRCECDAAFSYANPTPAQALCQVLVPSVTYIQHFDSPFTAMAQLLTLQLAPKAWALYTIIVPDKWEVLVASLDILTTESDAMLFVRKEKLPTVAVANATGSFVQFLDMDGWTSATKMRKVVLSRATSTLSSGLYYIGVYNSMYARSAFGYMLTVNGTANCTSSTADQGNDYGICVNHGVCNALSSQVCLCPDGLAGRFCGLRTTRSSLVRPDTTANSTATSYKAFETSNSSLLPAGEWDYYSFDVQDASARLIKVVLHINNPIGSNDREVLPLLLVRGPSDDGFPTLFTESQMDFEAMRTHASTQSVLLPVDKACSFADSRKDCYKVAVYNRKYSGAALTYNLEVQVFTDLVLGFPSPICGSSGDDVNCNGRGKCLLLAATNSTAARPVCQCANGWTGLRCSSPRAFDIPQLWNAINNISLLSAPDTSSFSLSRGELRLFRLPDTLRTGSGIRLRIDTEGTSPSGIKPNVYVSEVMPRSLYDFTHISTSTNSNNEQFVNLTNGSFSGHYWVVVFSDFPTSDVVEVTTTSALGGQRQRRALSSVTLAPVTFELHAELYELGDDATISLLTEDSFVHVVFKWLVRSPVGIGVFAFSLLFIIVVVGFCLWRVCMAPENRDKLLQRHFGFSRNSKAMPPASTTSPRTRATVGNVPTGAAHVSDIVAHVYGTDDGSAIELGKLSLSPPKRQAA</sequence>
<reference evidence="12" key="2">
    <citation type="journal article" date="2023" name="Microbiol Resour">
        <title>Decontamination and Annotation of the Draft Genome Sequence of the Oomycete Lagenidium giganteum ARSEF 373.</title>
        <authorList>
            <person name="Morgan W.R."/>
            <person name="Tartar A."/>
        </authorList>
    </citation>
    <scope>NUCLEOTIDE SEQUENCE</scope>
    <source>
        <strain evidence="12">ARSEF 373</strain>
    </source>
</reference>
<feature type="disulfide bond" evidence="9">
    <location>
        <begin position="577"/>
        <end position="586"/>
    </location>
</feature>
<evidence type="ECO:0000256" key="8">
    <source>
        <dbReference type="PIRSR" id="PIRSR601577-2"/>
    </source>
</evidence>
<keyword evidence="6 8" id="KW-0482">Metalloprotease</keyword>
<dbReference type="EMBL" id="DAKRPA010000247">
    <property type="protein sequence ID" value="DAZ94498.1"/>
    <property type="molecule type" value="Genomic_DNA"/>
</dbReference>
<evidence type="ECO:0000256" key="2">
    <source>
        <dbReference type="ARBA" id="ARBA00022670"/>
    </source>
</evidence>
<feature type="domain" description="EGF-like" evidence="11">
    <location>
        <begin position="763"/>
        <end position="798"/>
    </location>
</feature>
<comment type="caution">
    <text evidence="12">The sequence shown here is derived from an EMBL/GenBank/DDBJ whole genome shotgun (WGS) entry which is preliminary data.</text>
</comment>
<evidence type="ECO:0000259" key="11">
    <source>
        <dbReference type="PROSITE" id="PS50026"/>
    </source>
</evidence>
<dbReference type="GO" id="GO:0004222">
    <property type="term" value="F:metalloendopeptidase activity"/>
    <property type="evidence" value="ECO:0007669"/>
    <property type="project" value="InterPro"/>
</dbReference>
<organism evidence="12 13">
    <name type="scientific">Lagenidium giganteum</name>
    <dbReference type="NCBI Taxonomy" id="4803"/>
    <lineage>
        <taxon>Eukaryota</taxon>
        <taxon>Sar</taxon>
        <taxon>Stramenopiles</taxon>
        <taxon>Oomycota</taxon>
        <taxon>Peronosporomycetes</taxon>
        <taxon>Pythiales</taxon>
        <taxon>Pythiaceae</taxon>
    </lineage>
</organism>
<feature type="transmembrane region" description="Helical" evidence="10">
    <location>
        <begin position="1462"/>
        <end position="1485"/>
    </location>
</feature>
<feature type="domain" description="EGF-like" evidence="11">
    <location>
        <begin position="1040"/>
        <end position="1076"/>
    </location>
</feature>
<dbReference type="PROSITE" id="PS00022">
    <property type="entry name" value="EGF_1"/>
    <property type="match status" value="6"/>
</dbReference>
<dbReference type="Gene3D" id="3.10.170.20">
    <property type="match status" value="1"/>
</dbReference>
<feature type="domain" description="EGF-like" evidence="11">
    <location>
        <begin position="558"/>
        <end position="587"/>
    </location>
</feature>
<dbReference type="InterPro" id="IPR000742">
    <property type="entry name" value="EGF"/>
</dbReference>
<evidence type="ECO:0000256" key="7">
    <source>
        <dbReference type="PIRSR" id="PIRSR601577-1"/>
    </source>
</evidence>
<evidence type="ECO:0000256" key="9">
    <source>
        <dbReference type="PROSITE-ProRule" id="PRU00076"/>
    </source>
</evidence>
<dbReference type="PROSITE" id="PS50026">
    <property type="entry name" value="EGF_3"/>
    <property type="match status" value="5"/>
</dbReference>